<reference evidence="12" key="1">
    <citation type="submission" date="2021-01" db="EMBL/GenBank/DDBJ databases">
        <authorList>
            <person name="Corre E."/>
            <person name="Pelletier E."/>
            <person name="Niang G."/>
            <person name="Scheremetjew M."/>
            <person name="Finn R."/>
            <person name="Kale V."/>
            <person name="Holt S."/>
            <person name="Cochrane G."/>
            <person name="Meng A."/>
            <person name="Brown T."/>
            <person name="Cohen L."/>
        </authorList>
    </citation>
    <scope>NUCLEOTIDE SEQUENCE</scope>
    <source>
        <strain evidence="12">B650</strain>
    </source>
</reference>
<keyword evidence="6" id="KW-0413">Isomerase</keyword>
<dbReference type="Pfam" id="PF05697">
    <property type="entry name" value="Trigger_N"/>
    <property type="match status" value="1"/>
</dbReference>
<feature type="domain" description="Trigger factor ribosome-binding bacterial" evidence="10">
    <location>
        <begin position="37"/>
        <end position="189"/>
    </location>
</feature>
<sequence length="515" mass="55853">MRFSYHCLLSLLLTTGSASAFITSPAGRSATFLNANTVTRKPNSAVEIAITAPGTATSAAFDKACSELSKNVTIAGFRKGAKIPPKVLEGALAARGGRSAIRAQAINALVAELVEPALKSEGVTPIGQPTLIVSAEELAETFEPGKDIEIKVACDVWPAIKFTSEEAYKGLKGSYTRKPFNQEKFDTAMADLRDRYAETSKIDDPTAKLAMGDACVVNMVGYMATADGEKGEPLPNAASGDNVEIILGQGRYMEGLVEGLIGASVGDTKTVTVAFPDKLRDKSLAGKKAVFDVNVLETSTRSLPELNDEFAEKVRPGLTIESLKEELRKAIDEEDSKEYVGARNKALADALAEVLDVEVPETIVQQQAKEKYTLMMTEMRDGGTSDAEIKKLITPENFQKYRDIVADDIKKDFKISMASDYLGEIEQIEVPANQIDEQMGALKKEAESVGEAFEEAAIRPKVEATLQRRLVFDFLAGHADLEVIYSDEKEPEFDAALMEKLGEESLKREQDVESA</sequence>
<evidence type="ECO:0000259" key="10">
    <source>
        <dbReference type="Pfam" id="PF05697"/>
    </source>
</evidence>
<evidence type="ECO:0000259" key="9">
    <source>
        <dbReference type="Pfam" id="PF00254"/>
    </source>
</evidence>
<evidence type="ECO:0000256" key="4">
    <source>
        <dbReference type="ARBA" id="ARBA00023110"/>
    </source>
</evidence>
<evidence type="ECO:0000256" key="6">
    <source>
        <dbReference type="ARBA" id="ARBA00023235"/>
    </source>
</evidence>
<dbReference type="InterPro" id="IPR008881">
    <property type="entry name" value="Trigger_fac_ribosome-bd_bac"/>
</dbReference>
<evidence type="ECO:0000256" key="5">
    <source>
        <dbReference type="ARBA" id="ARBA00023186"/>
    </source>
</evidence>
<keyword evidence="4" id="KW-0697">Rotamase</keyword>
<feature type="signal peptide" evidence="8">
    <location>
        <begin position="1"/>
        <end position="20"/>
    </location>
</feature>
<comment type="function">
    <text evidence="7">Involved in protein export. Acts as a chaperone by maintaining the newly synthesized protein in an open conformation. Functions as a peptidyl-prolyl cis-trans isomerase.</text>
</comment>
<dbReference type="SUPFAM" id="SSF109998">
    <property type="entry name" value="Triger factor/SurA peptide-binding domain-like"/>
    <property type="match status" value="1"/>
</dbReference>
<feature type="chain" id="PRO_5031180300" description="peptidylprolyl isomerase" evidence="8">
    <location>
        <begin position="21"/>
        <end position="515"/>
    </location>
</feature>
<keyword evidence="8" id="KW-0732">Signal</keyword>
<dbReference type="AlphaFoldDB" id="A0A7S2PIJ9"/>
<dbReference type="GO" id="GO:0044183">
    <property type="term" value="F:protein folding chaperone"/>
    <property type="evidence" value="ECO:0007669"/>
    <property type="project" value="TreeGrafter"/>
</dbReference>
<dbReference type="Gene3D" id="1.10.3120.10">
    <property type="entry name" value="Trigger factor, C-terminal domain"/>
    <property type="match status" value="1"/>
</dbReference>
<comment type="catalytic activity">
    <reaction evidence="1">
        <text>[protein]-peptidylproline (omega=180) = [protein]-peptidylproline (omega=0)</text>
        <dbReference type="Rhea" id="RHEA:16237"/>
        <dbReference type="Rhea" id="RHEA-COMP:10747"/>
        <dbReference type="Rhea" id="RHEA-COMP:10748"/>
        <dbReference type="ChEBI" id="CHEBI:83833"/>
        <dbReference type="ChEBI" id="CHEBI:83834"/>
        <dbReference type="EC" id="5.2.1.8"/>
    </reaction>
</comment>
<feature type="domain" description="PPIase FKBP-type" evidence="9">
    <location>
        <begin position="210"/>
        <end position="295"/>
    </location>
</feature>
<dbReference type="EMBL" id="HBGY01027268">
    <property type="protein sequence ID" value="CAD9601671.1"/>
    <property type="molecule type" value="Transcribed_RNA"/>
</dbReference>
<dbReference type="Gene3D" id="3.30.70.1050">
    <property type="entry name" value="Trigger factor ribosome-binding domain"/>
    <property type="match status" value="1"/>
</dbReference>
<dbReference type="SUPFAM" id="SSF54534">
    <property type="entry name" value="FKBP-like"/>
    <property type="match status" value="1"/>
</dbReference>
<dbReference type="PANTHER" id="PTHR30560:SF3">
    <property type="entry name" value="TRIGGER FACTOR-LIKE PROTEIN TIG, CHLOROPLASTIC"/>
    <property type="match status" value="1"/>
</dbReference>
<name>A0A7S2PIJ9_9STRA</name>
<dbReference type="Pfam" id="PF00254">
    <property type="entry name" value="FKBP_C"/>
    <property type="match status" value="1"/>
</dbReference>
<evidence type="ECO:0000256" key="2">
    <source>
        <dbReference type="ARBA" id="ARBA00005464"/>
    </source>
</evidence>
<dbReference type="InterPro" id="IPR037041">
    <property type="entry name" value="Trigger_fac_C_sf"/>
</dbReference>
<keyword evidence="5" id="KW-0143">Chaperone</keyword>
<dbReference type="InterPro" id="IPR008880">
    <property type="entry name" value="Trigger_fac_C"/>
</dbReference>
<accession>A0A7S2PIJ9</accession>
<dbReference type="GO" id="GO:0043335">
    <property type="term" value="P:protein unfolding"/>
    <property type="evidence" value="ECO:0007669"/>
    <property type="project" value="TreeGrafter"/>
</dbReference>
<evidence type="ECO:0000256" key="7">
    <source>
        <dbReference type="ARBA" id="ARBA00024849"/>
    </source>
</evidence>
<dbReference type="NCBIfam" id="TIGR00115">
    <property type="entry name" value="tig"/>
    <property type="match status" value="1"/>
</dbReference>
<dbReference type="EC" id="5.2.1.8" evidence="3"/>
<dbReference type="PANTHER" id="PTHR30560">
    <property type="entry name" value="TRIGGER FACTOR CHAPERONE AND PEPTIDYL-PROLYL CIS/TRANS ISOMERASE"/>
    <property type="match status" value="1"/>
</dbReference>
<evidence type="ECO:0000256" key="1">
    <source>
        <dbReference type="ARBA" id="ARBA00000971"/>
    </source>
</evidence>
<evidence type="ECO:0000313" key="12">
    <source>
        <dbReference type="EMBL" id="CAD9601671.1"/>
    </source>
</evidence>
<dbReference type="HAMAP" id="MF_00303">
    <property type="entry name" value="Trigger_factor_Tig"/>
    <property type="match status" value="1"/>
</dbReference>
<dbReference type="InterPro" id="IPR046357">
    <property type="entry name" value="PPIase_dom_sf"/>
</dbReference>
<gene>
    <name evidence="12" type="ORF">LDAN0321_LOCUS16903</name>
</gene>
<proteinExistence type="inferred from homology"/>
<dbReference type="Pfam" id="PF05698">
    <property type="entry name" value="Trigger_C"/>
    <property type="match status" value="1"/>
</dbReference>
<comment type="similarity">
    <text evidence="2">Belongs to the FKBP-type PPIase family. Tig subfamily.</text>
</comment>
<dbReference type="InterPro" id="IPR005215">
    <property type="entry name" value="Trig_fac"/>
</dbReference>
<dbReference type="GO" id="GO:0043022">
    <property type="term" value="F:ribosome binding"/>
    <property type="evidence" value="ECO:0007669"/>
    <property type="project" value="TreeGrafter"/>
</dbReference>
<dbReference type="GO" id="GO:0051083">
    <property type="term" value="P:'de novo' cotranslational protein folding"/>
    <property type="evidence" value="ECO:0007669"/>
    <property type="project" value="TreeGrafter"/>
</dbReference>
<dbReference type="Gene3D" id="3.10.50.40">
    <property type="match status" value="1"/>
</dbReference>
<dbReference type="InterPro" id="IPR027304">
    <property type="entry name" value="Trigger_fact/SurA_dom_sf"/>
</dbReference>
<dbReference type="FunFam" id="3.30.70.1050:FF:000004">
    <property type="entry name" value="Trigger factor"/>
    <property type="match status" value="1"/>
</dbReference>
<dbReference type="GO" id="GO:0003755">
    <property type="term" value="F:peptidyl-prolyl cis-trans isomerase activity"/>
    <property type="evidence" value="ECO:0007669"/>
    <property type="project" value="UniProtKB-KW"/>
</dbReference>
<protein>
    <recommendedName>
        <fullName evidence="3">peptidylprolyl isomerase</fullName>
        <ecNumber evidence="3">5.2.1.8</ecNumber>
    </recommendedName>
</protein>
<evidence type="ECO:0000259" key="11">
    <source>
        <dbReference type="Pfam" id="PF05698"/>
    </source>
</evidence>
<feature type="domain" description="Trigger factor C-terminal" evidence="11">
    <location>
        <begin position="319"/>
        <end position="475"/>
    </location>
</feature>
<dbReference type="SUPFAM" id="SSF102735">
    <property type="entry name" value="Trigger factor ribosome-binding domain"/>
    <property type="match status" value="1"/>
</dbReference>
<dbReference type="GO" id="GO:0015031">
    <property type="term" value="P:protein transport"/>
    <property type="evidence" value="ECO:0007669"/>
    <property type="project" value="InterPro"/>
</dbReference>
<evidence type="ECO:0000256" key="3">
    <source>
        <dbReference type="ARBA" id="ARBA00013194"/>
    </source>
</evidence>
<dbReference type="InterPro" id="IPR036611">
    <property type="entry name" value="Trigger_fac_ribosome-bd_sf"/>
</dbReference>
<organism evidence="12">
    <name type="scientific">Leptocylindrus danicus</name>
    <dbReference type="NCBI Taxonomy" id="163516"/>
    <lineage>
        <taxon>Eukaryota</taxon>
        <taxon>Sar</taxon>
        <taxon>Stramenopiles</taxon>
        <taxon>Ochrophyta</taxon>
        <taxon>Bacillariophyta</taxon>
        <taxon>Coscinodiscophyceae</taxon>
        <taxon>Chaetocerotophycidae</taxon>
        <taxon>Leptocylindrales</taxon>
        <taxon>Leptocylindraceae</taxon>
        <taxon>Leptocylindrus</taxon>
    </lineage>
</organism>
<dbReference type="InterPro" id="IPR001179">
    <property type="entry name" value="PPIase_FKBP_dom"/>
</dbReference>
<evidence type="ECO:0000256" key="8">
    <source>
        <dbReference type="SAM" id="SignalP"/>
    </source>
</evidence>